<reference evidence="3 4" key="2">
    <citation type="journal article" date="2017" name="Sci. Rep.">
        <title>Ant-infecting Ophiocordyceps genomes reveal a high diversity of potential behavioral manipulation genes and a possible major role for enterotoxins.</title>
        <authorList>
            <person name="de Bekker C."/>
            <person name="Ohm R.A."/>
            <person name="Evans H.C."/>
            <person name="Brachmann A."/>
            <person name="Hughes D.P."/>
        </authorList>
    </citation>
    <scope>NUCLEOTIDE SEQUENCE [LARGE SCALE GENOMIC DNA]</scope>
    <source>
        <strain evidence="3 4">SC16a</strain>
    </source>
</reference>
<accession>A0A2A9PNM0</accession>
<keyword evidence="4" id="KW-1185">Reference proteome</keyword>
<name>A0A2A9PNM0_OPHUN</name>
<keyword evidence="2" id="KW-1133">Transmembrane helix</keyword>
<evidence type="ECO:0000256" key="2">
    <source>
        <dbReference type="SAM" id="Phobius"/>
    </source>
</evidence>
<feature type="compositionally biased region" description="Basic and acidic residues" evidence="1">
    <location>
        <begin position="111"/>
        <end position="124"/>
    </location>
</feature>
<evidence type="ECO:0000313" key="4">
    <source>
        <dbReference type="Proteomes" id="UP000037136"/>
    </source>
</evidence>
<evidence type="ECO:0000256" key="1">
    <source>
        <dbReference type="SAM" id="MobiDB-lite"/>
    </source>
</evidence>
<feature type="region of interest" description="Disordered" evidence="1">
    <location>
        <begin position="98"/>
        <end position="141"/>
    </location>
</feature>
<reference evidence="3 4" key="1">
    <citation type="journal article" date="2015" name="BMC Genomics">
        <title>Gene expression during zombie ant biting behavior reflects the complexity underlying fungal parasitic behavioral manipulation.</title>
        <authorList>
            <person name="de Bekker C."/>
            <person name="Ohm R.A."/>
            <person name="Loreto R.G."/>
            <person name="Sebastian A."/>
            <person name="Albert I."/>
            <person name="Merrow M."/>
            <person name="Brachmann A."/>
            <person name="Hughes D.P."/>
        </authorList>
    </citation>
    <scope>NUCLEOTIDE SEQUENCE [LARGE SCALE GENOMIC DNA]</scope>
    <source>
        <strain evidence="3 4">SC16a</strain>
    </source>
</reference>
<gene>
    <name evidence="3" type="ORF">XA68_17749</name>
</gene>
<protein>
    <submittedName>
        <fullName evidence="3">Uncharacterized protein</fullName>
    </submittedName>
</protein>
<feature type="transmembrane region" description="Helical" evidence="2">
    <location>
        <begin position="47"/>
        <end position="66"/>
    </location>
</feature>
<dbReference type="AlphaFoldDB" id="A0A2A9PNM0"/>
<proteinExistence type="predicted"/>
<dbReference type="Proteomes" id="UP000037136">
    <property type="component" value="Unassembled WGS sequence"/>
</dbReference>
<dbReference type="EMBL" id="LAZP02000008">
    <property type="protein sequence ID" value="PFH63105.1"/>
    <property type="molecule type" value="Genomic_DNA"/>
</dbReference>
<keyword evidence="2" id="KW-0812">Transmembrane</keyword>
<organism evidence="3 4">
    <name type="scientific">Ophiocordyceps unilateralis</name>
    <name type="common">Zombie-ant fungus</name>
    <name type="synonym">Torrubia unilateralis</name>
    <dbReference type="NCBI Taxonomy" id="268505"/>
    <lineage>
        <taxon>Eukaryota</taxon>
        <taxon>Fungi</taxon>
        <taxon>Dikarya</taxon>
        <taxon>Ascomycota</taxon>
        <taxon>Pezizomycotina</taxon>
        <taxon>Sordariomycetes</taxon>
        <taxon>Hypocreomycetidae</taxon>
        <taxon>Hypocreales</taxon>
        <taxon>Ophiocordycipitaceae</taxon>
        <taxon>Ophiocordyceps</taxon>
    </lineage>
</organism>
<comment type="caution">
    <text evidence="3">The sequence shown here is derived from an EMBL/GenBank/DDBJ whole genome shotgun (WGS) entry which is preliminary data.</text>
</comment>
<evidence type="ECO:0000313" key="3">
    <source>
        <dbReference type="EMBL" id="PFH63105.1"/>
    </source>
</evidence>
<keyword evidence="2" id="KW-0472">Membrane</keyword>
<sequence length="141" mass="16062">MTRLDFQRVNDRPLLCSLRSWAPKILRSTFGNVKFKACVLSIMTDPLMWWFACIIAGAWLVAHIYVGLCDPSLDDTDDLLFGTMPTIKRRDYDYGLRSPASCEAQGQPPPSHDDEQRSDQAANEHHHRRHRPRASTNPAAK</sequence>